<evidence type="ECO:0000313" key="5">
    <source>
        <dbReference type="Proteomes" id="UP001159405"/>
    </source>
</evidence>
<dbReference type="InterPro" id="IPR013087">
    <property type="entry name" value="Znf_C2H2_type"/>
</dbReference>
<reference evidence="4 5" key="1">
    <citation type="submission" date="2022-05" db="EMBL/GenBank/DDBJ databases">
        <authorList>
            <consortium name="Genoscope - CEA"/>
            <person name="William W."/>
        </authorList>
    </citation>
    <scope>NUCLEOTIDE SEQUENCE [LARGE SCALE GENOMIC DNA]</scope>
</reference>
<dbReference type="EMBL" id="CALNXK010000309">
    <property type="protein sequence ID" value="CAH3181904.1"/>
    <property type="molecule type" value="Genomic_DNA"/>
</dbReference>
<dbReference type="PROSITE" id="PS50157">
    <property type="entry name" value="ZINC_FINGER_C2H2_2"/>
    <property type="match status" value="1"/>
</dbReference>
<dbReference type="Proteomes" id="UP001159405">
    <property type="component" value="Unassembled WGS sequence"/>
</dbReference>
<feature type="region of interest" description="Disordered" evidence="2">
    <location>
        <begin position="279"/>
        <end position="311"/>
    </location>
</feature>
<comment type="caution">
    <text evidence="4">The sequence shown here is derived from an EMBL/GenBank/DDBJ whole genome shotgun (WGS) entry which is preliminary data.</text>
</comment>
<proteinExistence type="predicted"/>
<evidence type="ECO:0000256" key="1">
    <source>
        <dbReference type="PROSITE-ProRule" id="PRU00042"/>
    </source>
</evidence>
<keyword evidence="5" id="KW-1185">Reference proteome</keyword>
<evidence type="ECO:0000256" key="2">
    <source>
        <dbReference type="SAM" id="MobiDB-lite"/>
    </source>
</evidence>
<name>A0ABN8RUU3_9CNID</name>
<gene>
    <name evidence="4" type="ORF">PLOB_00025958</name>
</gene>
<sequence>MQSSKLAIRSWQCHILRSFNQDQARLDFLDLLDNETVLIVNDWAMKFLPQRYRESQSDWFGKRGISWHISVVYRRSDSQLQWQGYVHIIQSCSQDSTSVISIMQDVLRSIKSEYPNVTKAYFRQDNAGCYHSSATILACPVVSSSTGVQIRRIDFSDPQGGKGAADRLAATCKAHVRIFINEGHDVTNATQLKDALVSHGVIDGVRVACLAAITTASPISEPAKIHNVSKLNNFEFTEGDIKAWRAYDIGRGKEIKADTSTTESENRWLESTFSPGKFKSFGHKEKKHVDHDESPKTRERSSDVQESQTNHGLYTCPESGCTRVFQRHSALTKHLSSEKCIRSLEKHTLMDLAKLGYQQVLEEGVGVVPTLRTTSVANKQSRERLTEGWALRPAKKAYRFSEKQKAYLTAKFNIGQSTGRKVDASLVARDMRRAHGSNGERLFKSTEFLTSQQISSYFSRLSATTRQQTLTHEADLTAIEDEINFSTARDQVMATVTLQHPIVFYQYNICAMAEEDTLKSLKVSLFQVICQSLNLDIPDQPIRRKAPYLKLLKEAISNCGCQSQG</sequence>
<organism evidence="4 5">
    <name type="scientific">Porites lobata</name>
    <dbReference type="NCBI Taxonomy" id="104759"/>
    <lineage>
        <taxon>Eukaryota</taxon>
        <taxon>Metazoa</taxon>
        <taxon>Cnidaria</taxon>
        <taxon>Anthozoa</taxon>
        <taxon>Hexacorallia</taxon>
        <taxon>Scleractinia</taxon>
        <taxon>Fungiina</taxon>
        <taxon>Poritidae</taxon>
        <taxon>Porites</taxon>
    </lineage>
</organism>
<feature type="compositionally biased region" description="Basic and acidic residues" evidence="2">
    <location>
        <begin position="287"/>
        <end position="303"/>
    </location>
</feature>
<keyword evidence="1" id="KW-0862">Zinc</keyword>
<dbReference type="PANTHER" id="PTHR33845:SF1">
    <property type="entry name" value="C2H2-TYPE DOMAIN-CONTAINING PROTEIN"/>
    <property type="match status" value="1"/>
</dbReference>
<evidence type="ECO:0000259" key="3">
    <source>
        <dbReference type="PROSITE" id="PS50157"/>
    </source>
</evidence>
<protein>
    <recommendedName>
        <fullName evidence="3">C2H2-type domain-containing protein</fullName>
    </recommendedName>
</protein>
<evidence type="ECO:0000313" key="4">
    <source>
        <dbReference type="EMBL" id="CAH3181904.1"/>
    </source>
</evidence>
<feature type="domain" description="C2H2-type" evidence="3">
    <location>
        <begin position="314"/>
        <end position="347"/>
    </location>
</feature>
<dbReference type="PANTHER" id="PTHR33845">
    <property type="entry name" value="C2H2-TYPE DOMAIN-CONTAINING PROTEIN"/>
    <property type="match status" value="1"/>
</dbReference>
<keyword evidence="1" id="KW-0479">Metal-binding</keyword>
<keyword evidence="1" id="KW-0863">Zinc-finger</keyword>
<accession>A0ABN8RUU3</accession>